<dbReference type="InterPro" id="IPR036397">
    <property type="entry name" value="RNaseH_sf"/>
</dbReference>
<comment type="caution">
    <text evidence="2">The sequence shown here is derived from an EMBL/GenBank/DDBJ whole genome shotgun (WGS) entry which is preliminary data.</text>
</comment>
<name>A0A8X6R906_TRICX</name>
<dbReference type="InterPro" id="IPR001584">
    <property type="entry name" value="Integrase_cat-core"/>
</dbReference>
<reference evidence="2" key="1">
    <citation type="submission" date="2020-08" db="EMBL/GenBank/DDBJ databases">
        <title>Multicomponent nature underlies the extraordinary mechanical properties of spider dragline silk.</title>
        <authorList>
            <person name="Kono N."/>
            <person name="Nakamura H."/>
            <person name="Mori M."/>
            <person name="Yoshida Y."/>
            <person name="Ohtoshi R."/>
            <person name="Malay A.D."/>
            <person name="Moran D.A.P."/>
            <person name="Tomita M."/>
            <person name="Numata K."/>
            <person name="Arakawa K."/>
        </authorList>
    </citation>
    <scope>NUCLEOTIDE SEQUENCE</scope>
</reference>
<evidence type="ECO:0000313" key="3">
    <source>
        <dbReference type="Proteomes" id="UP000887159"/>
    </source>
</evidence>
<dbReference type="GO" id="GO:0003676">
    <property type="term" value="F:nucleic acid binding"/>
    <property type="evidence" value="ECO:0007669"/>
    <property type="project" value="InterPro"/>
</dbReference>
<evidence type="ECO:0000259" key="1">
    <source>
        <dbReference type="PROSITE" id="PS50994"/>
    </source>
</evidence>
<dbReference type="SUPFAM" id="SSF53098">
    <property type="entry name" value="Ribonuclease H-like"/>
    <property type="match status" value="1"/>
</dbReference>
<protein>
    <submittedName>
        <fullName evidence="2">Uncharacterized protein K02A2.6</fullName>
    </submittedName>
</protein>
<dbReference type="PANTHER" id="PTHR37984:SF5">
    <property type="entry name" value="PROTEIN NYNRIN-LIKE"/>
    <property type="match status" value="1"/>
</dbReference>
<dbReference type="Pfam" id="PF00665">
    <property type="entry name" value="rve"/>
    <property type="match status" value="1"/>
</dbReference>
<proteinExistence type="predicted"/>
<dbReference type="GO" id="GO:0015074">
    <property type="term" value="P:DNA integration"/>
    <property type="evidence" value="ECO:0007669"/>
    <property type="project" value="InterPro"/>
</dbReference>
<dbReference type="PROSITE" id="PS50994">
    <property type="entry name" value="INTEGRASE"/>
    <property type="match status" value="1"/>
</dbReference>
<gene>
    <name evidence="2" type="primary">K02A2.6_246</name>
    <name evidence="2" type="ORF">TNCV_3711721</name>
</gene>
<dbReference type="Proteomes" id="UP000887159">
    <property type="component" value="Unassembled WGS sequence"/>
</dbReference>
<keyword evidence="3" id="KW-1185">Reference proteome</keyword>
<evidence type="ECO:0000313" key="2">
    <source>
        <dbReference type="EMBL" id="GFX89740.1"/>
    </source>
</evidence>
<dbReference type="InterPro" id="IPR012337">
    <property type="entry name" value="RNaseH-like_sf"/>
</dbReference>
<dbReference type="Gene3D" id="3.30.420.10">
    <property type="entry name" value="Ribonuclease H-like superfamily/Ribonuclease H"/>
    <property type="match status" value="1"/>
</dbReference>
<dbReference type="InterPro" id="IPR050951">
    <property type="entry name" value="Retrovirus_Pol_polyprotein"/>
</dbReference>
<feature type="domain" description="Integrase catalytic" evidence="1">
    <location>
        <begin position="1"/>
        <end position="93"/>
    </location>
</feature>
<sequence length="93" mass="11074">MPWERIHVDLAGPIFEQMIFPIVDAHSKWLEVYPMKVTATKKTIECLRDSFARFELPRILVSDNGSQFATYEFRRFMQRNGARRKKTYSKMNT</sequence>
<dbReference type="EMBL" id="BMAU01021076">
    <property type="protein sequence ID" value="GFX89740.1"/>
    <property type="molecule type" value="Genomic_DNA"/>
</dbReference>
<organism evidence="2 3">
    <name type="scientific">Trichonephila clavipes</name>
    <name type="common">Golden silk orbweaver</name>
    <name type="synonym">Nephila clavipes</name>
    <dbReference type="NCBI Taxonomy" id="2585209"/>
    <lineage>
        <taxon>Eukaryota</taxon>
        <taxon>Metazoa</taxon>
        <taxon>Ecdysozoa</taxon>
        <taxon>Arthropoda</taxon>
        <taxon>Chelicerata</taxon>
        <taxon>Arachnida</taxon>
        <taxon>Araneae</taxon>
        <taxon>Araneomorphae</taxon>
        <taxon>Entelegynae</taxon>
        <taxon>Araneoidea</taxon>
        <taxon>Nephilidae</taxon>
        <taxon>Trichonephila</taxon>
    </lineage>
</organism>
<accession>A0A8X6R906</accession>
<dbReference type="PANTHER" id="PTHR37984">
    <property type="entry name" value="PROTEIN CBG26694"/>
    <property type="match status" value="1"/>
</dbReference>
<dbReference type="AlphaFoldDB" id="A0A8X6R906"/>